<comment type="caution">
    <text evidence="1">The sequence shown here is derived from an EMBL/GenBank/DDBJ whole genome shotgun (WGS) entry which is preliminary data.</text>
</comment>
<organism evidence="1 2">
    <name type="scientific">Flagellimonas ochracea</name>
    <dbReference type="NCBI Taxonomy" id="2696472"/>
    <lineage>
        <taxon>Bacteria</taxon>
        <taxon>Pseudomonadati</taxon>
        <taxon>Bacteroidota</taxon>
        <taxon>Flavobacteriia</taxon>
        <taxon>Flavobacteriales</taxon>
        <taxon>Flavobacteriaceae</taxon>
        <taxon>Flagellimonas</taxon>
    </lineage>
</organism>
<dbReference type="EMBL" id="JAAABI010000003">
    <property type="protein sequence ID" value="NAY92411.1"/>
    <property type="molecule type" value="Genomic_DNA"/>
</dbReference>
<dbReference type="RefSeq" id="WP_166523831.1">
    <property type="nucleotide sequence ID" value="NZ_JAAABI010000003.1"/>
</dbReference>
<protein>
    <recommendedName>
        <fullName evidence="3">MerR-like DNA binding protein</fullName>
    </recommendedName>
</protein>
<proteinExistence type="predicted"/>
<dbReference type="AlphaFoldDB" id="A0A964WXR3"/>
<dbReference type="Proteomes" id="UP000667650">
    <property type="component" value="Unassembled WGS sequence"/>
</dbReference>
<gene>
    <name evidence="1" type="ORF">GTQ34_10815</name>
</gene>
<evidence type="ECO:0000313" key="1">
    <source>
        <dbReference type="EMBL" id="NAY92411.1"/>
    </source>
</evidence>
<evidence type="ECO:0000313" key="2">
    <source>
        <dbReference type="Proteomes" id="UP000667650"/>
    </source>
</evidence>
<accession>A0A964WXR3</accession>
<dbReference type="Pfam" id="PF13591">
    <property type="entry name" value="MerR_2"/>
    <property type="match status" value="1"/>
</dbReference>
<keyword evidence="2" id="KW-1185">Reference proteome</keyword>
<sequence length="96" mass="11324">MNPENYISIKTFCKHHAVEESFIHTMHEFELVTIESKSSEAVFPIEELPILEKMVRLNKELDINPEGIQAVYRLLEKVENLQQEVAALKRRLNRFE</sequence>
<evidence type="ECO:0008006" key="3">
    <source>
        <dbReference type="Google" id="ProtNLM"/>
    </source>
</evidence>
<name>A0A964WXR3_9FLAO</name>
<dbReference type="Gene3D" id="1.10.1660.10">
    <property type="match status" value="1"/>
</dbReference>
<reference evidence="1" key="1">
    <citation type="submission" date="2020-01" db="EMBL/GenBank/DDBJ databases">
        <title>Muricauda ochracea sp. nov., isolated from a tidal flat of Garorim bay in Korea.</title>
        <authorList>
            <person name="Kim D."/>
            <person name="Yoo Y."/>
            <person name="Kim J.-J."/>
        </authorList>
    </citation>
    <scope>NUCLEOTIDE SEQUENCE</scope>
    <source>
        <strain evidence="1">JGD-17</strain>
    </source>
</reference>